<accession>A0A6A5T2Z0</accession>
<gene>
    <name evidence="2" type="ORF">EJ02DRAFT_248691</name>
</gene>
<proteinExistence type="predicted"/>
<organism evidence="2 3">
    <name type="scientific">Clathrospora elynae</name>
    <dbReference type="NCBI Taxonomy" id="706981"/>
    <lineage>
        <taxon>Eukaryota</taxon>
        <taxon>Fungi</taxon>
        <taxon>Dikarya</taxon>
        <taxon>Ascomycota</taxon>
        <taxon>Pezizomycotina</taxon>
        <taxon>Dothideomycetes</taxon>
        <taxon>Pleosporomycetidae</taxon>
        <taxon>Pleosporales</taxon>
        <taxon>Diademaceae</taxon>
        <taxon>Clathrospora</taxon>
    </lineage>
</organism>
<reference evidence="2" key="1">
    <citation type="journal article" date="2020" name="Stud. Mycol.">
        <title>101 Dothideomycetes genomes: a test case for predicting lifestyles and emergence of pathogens.</title>
        <authorList>
            <person name="Haridas S."/>
            <person name="Albert R."/>
            <person name="Binder M."/>
            <person name="Bloem J."/>
            <person name="Labutti K."/>
            <person name="Salamov A."/>
            <person name="Andreopoulos B."/>
            <person name="Baker S."/>
            <person name="Barry K."/>
            <person name="Bills G."/>
            <person name="Bluhm B."/>
            <person name="Cannon C."/>
            <person name="Castanera R."/>
            <person name="Culley D."/>
            <person name="Daum C."/>
            <person name="Ezra D."/>
            <person name="Gonzalez J."/>
            <person name="Henrissat B."/>
            <person name="Kuo A."/>
            <person name="Liang C."/>
            <person name="Lipzen A."/>
            <person name="Lutzoni F."/>
            <person name="Magnuson J."/>
            <person name="Mondo S."/>
            <person name="Nolan M."/>
            <person name="Ohm R."/>
            <person name="Pangilinan J."/>
            <person name="Park H.-J."/>
            <person name="Ramirez L."/>
            <person name="Alfaro M."/>
            <person name="Sun H."/>
            <person name="Tritt A."/>
            <person name="Yoshinaga Y."/>
            <person name="Zwiers L.-H."/>
            <person name="Turgeon B."/>
            <person name="Goodwin S."/>
            <person name="Spatafora J."/>
            <person name="Crous P."/>
            <person name="Grigoriev I."/>
        </authorList>
    </citation>
    <scope>NUCLEOTIDE SEQUENCE</scope>
    <source>
        <strain evidence="2">CBS 161.51</strain>
    </source>
</reference>
<keyword evidence="3" id="KW-1185">Reference proteome</keyword>
<evidence type="ECO:0000256" key="1">
    <source>
        <dbReference type="SAM" id="MobiDB-lite"/>
    </source>
</evidence>
<dbReference type="EMBL" id="ML976004">
    <property type="protein sequence ID" value="KAF1946272.1"/>
    <property type="molecule type" value="Genomic_DNA"/>
</dbReference>
<evidence type="ECO:0000313" key="2">
    <source>
        <dbReference type="EMBL" id="KAF1946272.1"/>
    </source>
</evidence>
<dbReference type="Proteomes" id="UP000800038">
    <property type="component" value="Unassembled WGS sequence"/>
</dbReference>
<dbReference type="AlphaFoldDB" id="A0A6A5T2Z0"/>
<feature type="region of interest" description="Disordered" evidence="1">
    <location>
        <begin position="54"/>
        <end position="76"/>
    </location>
</feature>
<sequence>MVLCVSRVLASRCISFFSLSTTMAFVDRHEFWVVLHCLAIYSTVCLKENTLNGLGHLWPSGRSKPTRRAEEKVPGH</sequence>
<evidence type="ECO:0000313" key="3">
    <source>
        <dbReference type="Proteomes" id="UP000800038"/>
    </source>
</evidence>
<protein>
    <submittedName>
        <fullName evidence="2">Uncharacterized protein</fullName>
    </submittedName>
</protein>
<name>A0A6A5T2Z0_9PLEO</name>
<feature type="compositionally biased region" description="Basic and acidic residues" evidence="1">
    <location>
        <begin position="67"/>
        <end position="76"/>
    </location>
</feature>